<comment type="similarity">
    <text evidence="1">Belongs to the bactofilin family.</text>
</comment>
<dbReference type="RefSeq" id="WP_377175187.1">
    <property type="nucleotide sequence ID" value="NZ_JBHTMY010000001.1"/>
</dbReference>
<dbReference type="Proteomes" id="UP001597201">
    <property type="component" value="Unassembled WGS sequence"/>
</dbReference>
<proteinExistence type="inferred from homology"/>
<dbReference type="InterPro" id="IPR007607">
    <property type="entry name" value="BacA/B"/>
</dbReference>
<dbReference type="Pfam" id="PF04519">
    <property type="entry name" value="Bactofilin"/>
    <property type="match status" value="1"/>
</dbReference>
<evidence type="ECO:0000313" key="3">
    <source>
        <dbReference type="Proteomes" id="UP001597201"/>
    </source>
</evidence>
<organism evidence="2 3">
    <name type="scientific">Namhaeicola litoreus</name>
    <dbReference type="NCBI Taxonomy" id="1052145"/>
    <lineage>
        <taxon>Bacteria</taxon>
        <taxon>Pseudomonadati</taxon>
        <taxon>Bacteroidota</taxon>
        <taxon>Flavobacteriia</taxon>
        <taxon>Flavobacteriales</taxon>
        <taxon>Flavobacteriaceae</taxon>
        <taxon>Namhaeicola</taxon>
    </lineage>
</organism>
<reference evidence="3" key="1">
    <citation type="journal article" date="2019" name="Int. J. Syst. Evol. Microbiol.">
        <title>The Global Catalogue of Microorganisms (GCM) 10K type strain sequencing project: providing services to taxonomists for standard genome sequencing and annotation.</title>
        <authorList>
            <consortium name="The Broad Institute Genomics Platform"/>
            <consortium name="The Broad Institute Genome Sequencing Center for Infectious Disease"/>
            <person name="Wu L."/>
            <person name="Ma J."/>
        </authorList>
    </citation>
    <scope>NUCLEOTIDE SEQUENCE [LARGE SCALE GENOMIC DNA]</scope>
    <source>
        <strain evidence="3">CCUG 61485</strain>
    </source>
</reference>
<name>A0ABW3XZW5_9FLAO</name>
<dbReference type="PANTHER" id="PTHR35024:SF4">
    <property type="entry name" value="POLYMER-FORMING CYTOSKELETAL PROTEIN"/>
    <property type="match status" value="1"/>
</dbReference>
<evidence type="ECO:0000313" key="2">
    <source>
        <dbReference type="EMBL" id="MFD1313999.1"/>
    </source>
</evidence>
<evidence type="ECO:0000256" key="1">
    <source>
        <dbReference type="ARBA" id="ARBA00044755"/>
    </source>
</evidence>
<comment type="caution">
    <text evidence="2">The sequence shown here is derived from an EMBL/GenBank/DDBJ whole genome shotgun (WGS) entry which is preliminary data.</text>
</comment>
<dbReference type="PANTHER" id="PTHR35024">
    <property type="entry name" value="HYPOTHETICAL CYTOSOLIC PROTEIN"/>
    <property type="match status" value="1"/>
</dbReference>
<sequence length="132" mass="13817">MFSEKRGTQSVVGERNIIGKNTSLVGDLQSEGDFRIDGKIEGNIKTAGRVVIGKEGTVTGTIDCTNADIEGHFSGNLVVEQLLSLKESAVVNGEVTLGKLMVEPGAELNATCAMKGALKQINHGGSETKKTA</sequence>
<protein>
    <submittedName>
        <fullName evidence="2">Polymer-forming cytoskeletal protein</fullName>
    </submittedName>
</protein>
<accession>A0ABW3XZW5</accession>
<keyword evidence="3" id="KW-1185">Reference proteome</keyword>
<dbReference type="EMBL" id="JBHTMY010000001">
    <property type="protein sequence ID" value="MFD1313999.1"/>
    <property type="molecule type" value="Genomic_DNA"/>
</dbReference>
<gene>
    <name evidence="2" type="ORF">ACFQ39_00090</name>
</gene>